<evidence type="ECO:0000313" key="1">
    <source>
        <dbReference type="EMBL" id="QDS88574.1"/>
    </source>
</evidence>
<name>A0A517M115_9BACT</name>
<organism evidence="1 2">
    <name type="scientific">Rosistilla ulvae</name>
    <dbReference type="NCBI Taxonomy" id="1930277"/>
    <lineage>
        <taxon>Bacteria</taxon>
        <taxon>Pseudomonadati</taxon>
        <taxon>Planctomycetota</taxon>
        <taxon>Planctomycetia</taxon>
        <taxon>Pirellulales</taxon>
        <taxon>Pirellulaceae</taxon>
        <taxon>Rosistilla</taxon>
    </lineage>
</organism>
<protein>
    <submittedName>
        <fullName evidence="1">Uncharacterized protein</fullName>
    </submittedName>
</protein>
<gene>
    <name evidence="1" type="ORF">EC9_27650</name>
</gene>
<dbReference type="EMBL" id="CP036261">
    <property type="protein sequence ID" value="QDS88574.1"/>
    <property type="molecule type" value="Genomic_DNA"/>
</dbReference>
<sequence length="59" mass="6616">MQVLSAPTATRRPISSLIEASRREIATGWSSEERAQRKAEAEQKFARLSELLFAAKKVL</sequence>
<evidence type="ECO:0000313" key="2">
    <source>
        <dbReference type="Proteomes" id="UP000319557"/>
    </source>
</evidence>
<accession>A0A517M115</accession>
<keyword evidence="2" id="KW-1185">Reference proteome</keyword>
<dbReference type="Proteomes" id="UP000319557">
    <property type="component" value="Chromosome"/>
</dbReference>
<reference evidence="1 2" key="1">
    <citation type="submission" date="2019-02" db="EMBL/GenBank/DDBJ databases">
        <title>Deep-cultivation of Planctomycetes and their phenomic and genomic characterization uncovers novel biology.</title>
        <authorList>
            <person name="Wiegand S."/>
            <person name="Jogler M."/>
            <person name="Boedeker C."/>
            <person name="Pinto D."/>
            <person name="Vollmers J."/>
            <person name="Rivas-Marin E."/>
            <person name="Kohn T."/>
            <person name="Peeters S.H."/>
            <person name="Heuer A."/>
            <person name="Rast P."/>
            <person name="Oberbeckmann S."/>
            <person name="Bunk B."/>
            <person name="Jeske O."/>
            <person name="Meyerdierks A."/>
            <person name="Storesund J.E."/>
            <person name="Kallscheuer N."/>
            <person name="Luecker S."/>
            <person name="Lage O.M."/>
            <person name="Pohl T."/>
            <person name="Merkel B.J."/>
            <person name="Hornburger P."/>
            <person name="Mueller R.-W."/>
            <person name="Bruemmer F."/>
            <person name="Labrenz M."/>
            <person name="Spormann A.M."/>
            <person name="Op den Camp H."/>
            <person name="Overmann J."/>
            <person name="Amann R."/>
            <person name="Jetten M.S.M."/>
            <person name="Mascher T."/>
            <person name="Medema M.H."/>
            <person name="Devos D.P."/>
            <person name="Kaster A.-K."/>
            <person name="Ovreas L."/>
            <person name="Rohde M."/>
            <person name="Galperin M.Y."/>
            <person name="Jogler C."/>
        </authorList>
    </citation>
    <scope>NUCLEOTIDE SEQUENCE [LARGE SCALE GENOMIC DNA]</scope>
    <source>
        <strain evidence="1 2">EC9</strain>
    </source>
</reference>
<dbReference type="AlphaFoldDB" id="A0A517M115"/>
<proteinExistence type="predicted"/>
<dbReference type="KEGG" id="ruv:EC9_27650"/>